<evidence type="ECO:0000259" key="2">
    <source>
        <dbReference type="Pfam" id="PF00107"/>
    </source>
</evidence>
<dbReference type="SUPFAM" id="SSF50129">
    <property type="entry name" value="GroES-like"/>
    <property type="match status" value="1"/>
</dbReference>
<organism evidence="5 6">
    <name type="scientific">Leeuwenhoekiella palythoae</name>
    <dbReference type="NCBI Taxonomy" id="573501"/>
    <lineage>
        <taxon>Bacteria</taxon>
        <taxon>Pseudomonadati</taxon>
        <taxon>Bacteroidota</taxon>
        <taxon>Flavobacteriia</taxon>
        <taxon>Flavobacteriales</taxon>
        <taxon>Flavobacteriaceae</taxon>
        <taxon>Leeuwenhoekiella</taxon>
    </lineage>
</organism>
<keyword evidence="7" id="KW-1185">Reference proteome</keyword>
<dbReference type="Pfam" id="PF00107">
    <property type="entry name" value="ADH_zinc_N"/>
    <property type="match status" value="1"/>
</dbReference>
<evidence type="ECO:0000313" key="5">
    <source>
        <dbReference type="EMBL" id="SHI26880.1"/>
    </source>
</evidence>
<gene>
    <name evidence="4" type="ORF">DSM01_3331</name>
    <name evidence="5" type="ORF">SAMN04487999_3410</name>
</gene>
<dbReference type="RefSeq" id="WP_072985162.1">
    <property type="nucleotide sequence ID" value="NZ_FQXT01000009.1"/>
</dbReference>
<evidence type="ECO:0000256" key="1">
    <source>
        <dbReference type="ARBA" id="ARBA00023002"/>
    </source>
</evidence>
<dbReference type="InterPro" id="IPR013154">
    <property type="entry name" value="ADH-like_N"/>
</dbReference>
<dbReference type="Proteomes" id="UP000184240">
    <property type="component" value="Unassembled WGS sequence"/>
</dbReference>
<name>A0A1M5ZRJ4_9FLAO</name>
<dbReference type="InterPro" id="IPR011032">
    <property type="entry name" value="GroES-like_sf"/>
</dbReference>
<dbReference type="PANTHER" id="PTHR43401:SF3">
    <property type="entry name" value="L-GALACTONATE-5-DEHYDROGENASE"/>
    <property type="match status" value="1"/>
</dbReference>
<dbReference type="CDD" id="cd08261">
    <property type="entry name" value="Zn_ADH7"/>
    <property type="match status" value="1"/>
</dbReference>
<dbReference type="EMBL" id="FQXT01000009">
    <property type="protein sequence ID" value="SHI26880.1"/>
    <property type="molecule type" value="Genomic_DNA"/>
</dbReference>
<dbReference type="Gene3D" id="3.40.50.720">
    <property type="entry name" value="NAD(P)-binding Rossmann-like Domain"/>
    <property type="match status" value="1"/>
</dbReference>
<dbReference type="InterPro" id="IPR036291">
    <property type="entry name" value="NAD(P)-bd_dom_sf"/>
</dbReference>
<dbReference type="OrthoDB" id="9787435at2"/>
<dbReference type="AlphaFoldDB" id="A0A1M5ZRJ4"/>
<evidence type="ECO:0000313" key="4">
    <source>
        <dbReference type="EMBL" id="RXG26824.1"/>
    </source>
</evidence>
<dbReference type="EMBL" id="QOVN01000011">
    <property type="protein sequence ID" value="RXG26824.1"/>
    <property type="molecule type" value="Genomic_DNA"/>
</dbReference>
<reference evidence="4 7" key="3">
    <citation type="submission" date="2018-07" db="EMBL/GenBank/DDBJ databases">
        <title>Leeuwenhoekiella genomics.</title>
        <authorList>
            <person name="Tahon G."/>
            <person name="Willems A."/>
        </authorList>
    </citation>
    <scope>NUCLEOTIDE SEQUENCE [LARGE SCALE GENOMIC DNA]</scope>
    <source>
        <strain evidence="4 7">LMG 24856</strain>
    </source>
</reference>
<dbReference type="PANTHER" id="PTHR43401">
    <property type="entry name" value="L-THREONINE 3-DEHYDROGENASE"/>
    <property type="match status" value="1"/>
</dbReference>
<feature type="domain" description="Alcohol dehydrogenase-like N-terminal" evidence="3">
    <location>
        <begin position="24"/>
        <end position="127"/>
    </location>
</feature>
<dbReference type="STRING" id="573501.SAMN04487999_3410"/>
<dbReference type="Proteomes" id="UP000290037">
    <property type="component" value="Unassembled WGS sequence"/>
</dbReference>
<dbReference type="Gene3D" id="3.90.180.10">
    <property type="entry name" value="Medium-chain alcohol dehydrogenases, catalytic domain"/>
    <property type="match status" value="1"/>
</dbReference>
<evidence type="ECO:0000313" key="7">
    <source>
        <dbReference type="Proteomes" id="UP000290037"/>
    </source>
</evidence>
<dbReference type="InterPro" id="IPR050129">
    <property type="entry name" value="Zn_alcohol_dh"/>
</dbReference>
<sequence>MNYIVCEEPGTFLLKEQDIPKPKAGESLLRIRKIGICGTDIHAFGGTQPYFNYPRVLGHEIAAEYVEGSAVGFNTGDAVSFIPYFSCGSCVACRNGLTNCCTSIKVFGVHIDGGMAEYVVVPDGYLLHGEGLDFDELALVEPLAIAAHGVRRAGVREGETVLVMGAGPIGIGLIKFAQQAGAQVIALDVNEHRLDFCKDELGVWQTLNPMNADVMERLAEITNGDMPTVIIDATGNRNVMNSAFQYLAHGGRYVLVGLQKGELSFSHPEFHKRESTLMSSRNATREDFQYVIESIKSGTINPKKYITHRIAFKDLPSGFEDLLAPENNVIKALVEIND</sequence>
<proteinExistence type="predicted"/>
<evidence type="ECO:0000259" key="3">
    <source>
        <dbReference type="Pfam" id="PF08240"/>
    </source>
</evidence>
<accession>A0A1M5ZRJ4</accession>
<dbReference type="GO" id="GO:0016491">
    <property type="term" value="F:oxidoreductase activity"/>
    <property type="evidence" value="ECO:0007669"/>
    <property type="project" value="UniProtKB-KW"/>
</dbReference>
<evidence type="ECO:0000313" key="6">
    <source>
        <dbReference type="Proteomes" id="UP000184240"/>
    </source>
</evidence>
<feature type="domain" description="Alcohol dehydrogenase-like C-terminal" evidence="2">
    <location>
        <begin position="168"/>
        <end position="296"/>
    </location>
</feature>
<reference evidence="5" key="1">
    <citation type="submission" date="2016-11" db="EMBL/GenBank/DDBJ databases">
        <authorList>
            <person name="Jaros S."/>
            <person name="Januszkiewicz K."/>
            <person name="Wedrychowicz H."/>
        </authorList>
    </citation>
    <scope>NUCLEOTIDE SEQUENCE [LARGE SCALE GENOMIC DNA]</scope>
    <source>
        <strain evidence="5">DSM 19859</strain>
    </source>
</reference>
<dbReference type="InterPro" id="IPR013149">
    <property type="entry name" value="ADH-like_C"/>
</dbReference>
<protein>
    <submittedName>
        <fullName evidence="5">2-desacetyl-2-hydroxyethyl bacteriochlorophyllide A dehydrogenase</fullName>
    </submittedName>
</protein>
<keyword evidence="1" id="KW-0560">Oxidoreductase</keyword>
<dbReference type="SUPFAM" id="SSF51735">
    <property type="entry name" value="NAD(P)-binding Rossmann-fold domains"/>
    <property type="match status" value="1"/>
</dbReference>
<reference evidence="6" key="2">
    <citation type="submission" date="2016-11" db="EMBL/GenBank/DDBJ databases">
        <authorList>
            <person name="Varghese N."/>
            <person name="Submissions S."/>
        </authorList>
    </citation>
    <scope>NUCLEOTIDE SEQUENCE [LARGE SCALE GENOMIC DNA]</scope>
    <source>
        <strain evidence="6">DSM 19859</strain>
    </source>
</reference>
<dbReference type="Pfam" id="PF08240">
    <property type="entry name" value="ADH_N"/>
    <property type="match status" value="1"/>
</dbReference>